<dbReference type="STRING" id="1348624.GCA_001591545_02497"/>
<dbReference type="RefSeq" id="WP_066142315.1">
    <property type="nucleotide sequence ID" value="NZ_CBCSGM010000002.1"/>
</dbReference>
<proteinExistence type="predicted"/>
<keyword evidence="2" id="KW-1185">Reference proteome</keyword>
<dbReference type="KEGG" id="blen:NCTC4824_00718"/>
<dbReference type="EMBL" id="LS483476">
    <property type="protein sequence ID" value="SQI53230.1"/>
    <property type="molecule type" value="Genomic_DNA"/>
</dbReference>
<dbReference type="Proteomes" id="UP000249134">
    <property type="component" value="Chromosome 1"/>
</dbReference>
<gene>
    <name evidence="1" type="ORF">NCTC4824_00718</name>
</gene>
<evidence type="ECO:0000313" key="1">
    <source>
        <dbReference type="EMBL" id="SQI53230.1"/>
    </source>
</evidence>
<sequence length="94" mass="10475">MAKRLNSMLVLGLGVAGVGAKYFSKQENRAKAMDVYQSVKDKVVSLWCEQNPSACEDLVEKAGNPDPYDLGDSRMVSEGAMYSVDYYNKEEQQQ</sequence>
<accession>A0A2X4W6J6</accession>
<organism evidence="1 2">
    <name type="scientific">Lederbergia lenta</name>
    <name type="common">Bacillus lentus</name>
    <dbReference type="NCBI Taxonomy" id="1467"/>
    <lineage>
        <taxon>Bacteria</taxon>
        <taxon>Bacillati</taxon>
        <taxon>Bacillota</taxon>
        <taxon>Bacilli</taxon>
        <taxon>Bacillales</taxon>
        <taxon>Bacillaceae</taxon>
        <taxon>Lederbergia</taxon>
    </lineage>
</organism>
<name>A0A2X4W6J6_LEDLE</name>
<evidence type="ECO:0000313" key="2">
    <source>
        <dbReference type="Proteomes" id="UP000249134"/>
    </source>
</evidence>
<dbReference type="AlphaFoldDB" id="A0A2X4W6J6"/>
<reference evidence="1 2" key="1">
    <citation type="submission" date="2018-06" db="EMBL/GenBank/DDBJ databases">
        <authorList>
            <consortium name="Pathogen Informatics"/>
            <person name="Doyle S."/>
        </authorList>
    </citation>
    <scope>NUCLEOTIDE SEQUENCE [LARGE SCALE GENOMIC DNA]</scope>
    <source>
        <strain evidence="1 2">NCTC4824</strain>
    </source>
</reference>
<protein>
    <submittedName>
        <fullName evidence="1">YbyB</fullName>
    </submittedName>
</protein>